<dbReference type="EMBL" id="WTPW01000014">
    <property type="protein sequence ID" value="KAF0560079.1"/>
    <property type="molecule type" value="Genomic_DNA"/>
</dbReference>
<protein>
    <submittedName>
        <fullName evidence="1">Uncharacterized protein</fullName>
    </submittedName>
</protein>
<dbReference type="Proteomes" id="UP000439903">
    <property type="component" value="Unassembled WGS sequence"/>
</dbReference>
<proteinExistence type="predicted"/>
<reference evidence="1 2" key="1">
    <citation type="journal article" date="2019" name="Environ. Microbiol.">
        <title>At the nexus of three kingdoms: the genome of the mycorrhizal fungus Gigaspora margarita provides insights into plant, endobacterial and fungal interactions.</title>
        <authorList>
            <person name="Venice F."/>
            <person name="Ghignone S."/>
            <person name="Salvioli di Fossalunga A."/>
            <person name="Amselem J."/>
            <person name="Novero M."/>
            <person name="Xianan X."/>
            <person name="Sedzielewska Toro K."/>
            <person name="Morin E."/>
            <person name="Lipzen A."/>
            <person name="Grigoriev I.V."/>
            <person name="Henrissat B."/>
            <person name="Martin F.M."/>
            <person name="Bonfante P."/>
        </authorList>
    </citation>
    <scope>NUCLEOTIDE SEQUENCE [LARGE SCALE GENOMIC DNA]</scope>
    <source>
        <strain evidence="1 2">BEG34</strain>
    </source>
</reference>
<dbReference type="OrthoDB" id="10586608at2759"/>
<accession>A0A8H4EV98</accession>
<keyword evidence="2" id="KW-1185">Reference proteome</keyword>
<name>A0A8H4EV98_GIGMA</name>
<sequence>MHLCIDTCLLEPSTTCAVEMTVRALHYAKHEVNHIRKDADAFNNYKISLENIKEFAKESVNLERKVIFPYSYVKEKYEKLLKEHEDCEKQLHPILIHVIMNKQEILDINVPRVDSLLLSYPPRADDSEINSEDEPDRNSEWDLDDCAQSKGIVKKIYKRGIEVACVPITVFGQNMSILSELKKFNKCQHIKF</sequence>
<gene>
    <name evidence="1" type="ORF">F8M41_003413</name>
</gene>
<organism evidence="1 2">
    <name type="scientific">Gigaspora margarita</name>
    <dbReference type="NCBI Taxonomy" id="4874"/>
    <lineage>
        <taxon>Eukaryota</taxon>
        <taxon>Fungi</taxon>
        <taxon>Fungi incertae sedis</taxon>
        <taxon>Mucoromycota</taxon>
        <taxon>Glomeromycotina</taxon>
        <taxon>Glomeromycetes</taxon>
        <taxon>Diversisporales</taxon>
        <taxon>Gigasporaceae</taxon>
        <taxon>Gigaspora</taxon>
    </lineage>
</organism>
<comment type="caution">
    <text evidence="1">The sequence shown here is derived from an EMBL/GenBank/DDBJ whole genome shotgun (WGS) entry which is preliminary data.</text>
</comment>
<evidence type="ECO:0000313" key="1">
    <source>
        <dbReference type="EMBL" id="KAF0560079.1"/>
    </source>
</evidence>
<evidence type="ECO:0000313" key="2">
    <source>
        <dbReference type="Proteomes" id="UP000439903"/>
    </source>
</evidence>
<dbReference type="AlphaFoldDB" id="A0A8H4EV98"/>